<keyword evidence="3" id="KW-1185">Reference proteome</keyword>
<reference evidence="3" key="1">
    <citation type="submission" date="2018-02" db="EMBL/GenBank/DDBJ databases">
        <authorList>
            <person name="Moore K."/>
            <person name="Momper L."/>
        </authorList>
    </citation>
    <scope>NUCLEOTIDE SEQUENCE [LARGE SCALE GENOMIC DNA]</scope>
    <source>
        <strain evidence="3">ULC18</strain>
    </source>
</reference>
<protein>
    <submittedName>
        <fullName evidence="2">DUF4440 domain-containing protein</fullName>
    </submittedName>
</protein>
<dbReference type="Pfam" id="PF14534">
    <property type="entry name" value="DUF4440"/>
    <property type="match status" value="1"/>
</dbReference>
<feature type="domain" description="DUF4440" evidence="1">
    <location>
        <begin position="15"/>
        <end position="121"/>
    </location>
</feature>
<evidence type="ECO:0000313" key="3">
    <source>
        <dbReference type="Proteomes" id="UP000239576"/>
    </source>
</evidence>
<dbReference type="InterPro" id="IPR027843">
    <property type="entry name" value="DUF4440"/>
</dbReference>
<dbReference type="EMBL" id="PVWK01000090">
    <property type="protein sequence ID" value="PSB27500.1"/>
    <property type="molecule type" value="Genomic_DNA"/>
</dbReference>
<sequence length="130" mass="14618">MNRYIPELCNPQLLINIEERLRQAMLASNVSVLNELLAPEIIITSHLGELLEKQDDLAAHESGLIKINELKPSEQHIQIHREVAIVSVRMQISGSYNGSPANGDFRFTRVWAVSSRETWHIIAAHIGMVA</sequence>
<reference evidence="2 3" key="2">
    <citation type="submission" date="2018-03" db="EMBL/GenBank/DDBJ databases">
        <title>The ancient ancestry and fast evolution of plastids.</title>
        <authorList>
            <person name="Moore K.R."/>
            <person name="Magnabosco C."/>
            <person name="Momper L."/>
            <person name="Gold D.A."/>
            <person name="Bosak T."/>
            <person name="Fournier G.P."/>
        </authorList>
    </citation>
    <scope>NUCLEOTIDE SEQUENCE [LARGE SCALE GENOMIC DNA]</scope>
    <source>
        <strain evidence="2 3">ULC18</strain>
    </source>
</reference>
<dbReference type="AlphaFoldDB" id="A0A2T1E436"/>
<organism evidence="2 3">
    <name type="scientific">Stenomitos frigidus ULC18</name>
    <dbReference type="NCBI Taxonomy" id="2107698"/>
    <lineage>
        <taxon>Bacteria</taxon>
        <taxon>Bacillati</taxon>
        <taxon>Cyanobacteriota</taxon>
        <taxon>Cyanophyceae</taxon>
        <taxon>Leptolyngbyales</taxon>
        <taxon>Leptolyngbyaceae</taxon>
        <taxon>Stenomitos</taxon>
    </lineage>
</organism>
<name>A0A2T1E436_9CYAN</name>
<accession>A0A2T1E436</accession>
<dbReference type="Gene3D" id="3.10.450.50">
    <property type="match status" value="1"/>
</dbReference>
<dbReference type="Proteomes" id="UP000239576">
    <property type="component" value="Unassembled WGS sequence"/>
</dbReference>
<evidence type="ECO:0000259" key="1">
    <source>
        <dbReference type="Pfam" id="PF14534"/>
    </source>
</evidence>
<dbReference type="SUPFAM" id="SSF54427">
    <property type="entry name" value="NTF2-like"/>
    <property type="match status" value="1"/>
</dbReference>
<proteinExistence type="predicted"/>
<dbReference type="InterPro" id="IPR032710">
    <property type="entry name" value="NTF2-like_dom_sf"/>
</dbReference>
<dbReference type="OrthoDB" id="5383110at2"/>
<evidence type="ECO:0000313" key="2">
    <source>
        <dbReference type="EMBL" id="PSB27500.1"/>
    </source>
</evidence>
<gene>
    <name evidence="2" type="ORF">C7B82_16450</name>
</gene>
<comment type="caution">
    <text evidence="2">The sequence shown here is derived from an EMBL/GenBank/DDBJ whole genome shotgun (WGS) entry which is preliminary data.</text>
</comment>